<dbReference type="VEuPathDB" id="TriTrypDB:LDHU3_13.0280"/>
<evidence type="ECO:0000256" key="2">
    <source>
        <dbReference type="ARBA" id="ARBA00022771"/>
    </source>
</evidence>
<feature type="domain" description="RING-type" evidence="7">
    <location>
        <begin position="7"/>
        <end position="45"/>
    </location>
</feature>
<dbReference type="InterPro" id="IPR001841">
    <property type="entry name" value="Znf_RING"/>
</dbReference>
<dbReference type="InterPro" id="IPR017907">
    <property type="entry name" value="Znf_RING_CS"/>
</dbReference>
<feature type="region of interest" description="Disordered" evidence="6">
    <location>
        <begin position="141"/>
        <end position="190"/>
    </location>
</feature>
<dbReference type="InterPro" id="IPR013083">
    <property type="entry name" value="Znf_RING/FYVE/PHD"/>
</dbReference>
<sequence>MSFQPICVLCLGDCNRDGSVTSCNHYLCSRCVSRLPAAAPCPLCQQPYQLVKLDHPNVQQLLQDGATVLGRAEKVIISQVRHYQQVIRRMRQALAMLHGQNQDMARQSQRKQAECAAAVSQVQALQEEVCRLREELAHATAAATRAYSQRKTSQQQSQPPPPQQQRAHMLADPRATHASDGYPHGAPRTVEVCHTPAGQIIPPPLTGRHAPFLPAGVVGARASDTSPRGSWPRPSVASSPSPSSHSHGQHRRHQSHGNGGESRGAAASETSTSSAVGAAPPLGWSASSLIAKRHRSDSNPSLPRRRVDDIRASLPQPAASVGVGAKVALTPRTHATVPPQQRPPHQSSHAFARQPGSGGGDSPGPSIDFWLTTPLAAAAQQQSRRPDSFMPAGTSYVSRPSSKPLQRLFSSPRDGPRSF</sequence>
<dbReference type="EMBL" id="CP029512">
    <property type="protein sequence ID" value="AYU77097.1"/>
    <property type="molecule type" value="Genomic_DNA"/>
</dbReference>
<feature type="compositionally biased region" description="Low complexity" evidence="6">
    <location>
        <begin position="263"/>
        <end position="279"/>
    </location>
</feature>
<keyword evidence="4" id="KW-0469">Meiosis</keyword>
<evidence type="ECO:0000256" key="5">
    <source>
        <dbReference type="PROSITE-ProRule" id="PRU00175"/>
    </source>
</evidence>
<dbReference type="Proteomes" id="UP000274082">
    <property type="component" value="Chromosome 13"/>
</dbReference>
<dbReference type="PANTHER" id="PTHR22663:SF17">
    <property type="entry name" value="RING FINGER PROTEIN NARYA-RELATED"/>
    <property type="match status" value="1"/>
</dbReference>
<evidence type="ECO:0000256" key="6">
    <source>
        <dbReference type="SAM" id="MobiDB-lite"/>
    </source>
</evidence>
<protein>
    <recommendedName>
        <fullName evidence="7">RING-type domain-containing protein</fullName>
    </recommendedName>
</protein>
<dbReference type="AlphaFoldDB" id="A0A3S7WSB0"/>
<evidence type="ECO:0000313" key="9">
    <source>
        <dbReference type="Proteomes" id="UP000274082"/>
    </source>
</evidence>
<reference evidence="8 9" key="1">
    <citation type="journal article" date="2018" name="Sci. Rep.">
        <title>A complete Leishmania donovani reference genome identifies novel genetic variations associated with virulence.</title>
        <authorList>
            <person name="Lypaczewski P."/>
            <person name="Hoshizaki J."/>
            <person name="Zhang W.-W."/>
            <person name="McCall L.-I."/>
            <person name="Torcivia-Rodriguez J."/>
            <person name="Simonyan V."/>
            <person name="Kaur A."/>
            <person name="Dewar K."/>
            <person name="Matlashewski G."/>
        </authorList>
    </citation>
    <scope>NUCLEOTIDE SEQUENCE [LARGE SCALE GENOMIC DNA]</scope>
    <source>
        <strain evidence="8 9">LdCL</strain>
    </source>
</reference>
<dbReference type="Gene3D" id="3.30.40.10">
    <property type="entry name" value="Zinc/RING finger domain, C3HC4 (zinc finger)"/>
    <property type="match status" value="1"/>
</dbReference>
<dbReference type="PROSITE" id="PS50089">
    <property type="entry name" value="ZF_RING_2"/>
    <property type="match status" value="1"/>
</dbReference>
<keyword evidence="3" id="KW-0862">Zinc</keyword>
<dbReference type="PANTHER" id="PTHR22663">
    <property type="entry name" value="RING FINGER PROTEIN NARYA-RELATED"/>
    <property type="match status" value="1"/>
</dbReference>
<dbReference type="PROSITE" id="PS00518">
    <property type="entry name" value="ZF_RING_1"/>
    <property type="match status" value="1"/>
</dbReference>
<dbReference type="GO" id="GO:0016925">
    <property type="term" value="P:protein sumoylation"/>
    <property type="evidence" value="ECO:0007669"/>
    <property type="project" value="TreeGrafter"/>
</dbReference>
<proteinExistence type="predicted"/>
<feature type="region of interest" description="Disordered" evidence="6">
    <location>
        <begin position="219"/>
        <end position="280"/>
    </location>
</feature>
<feature type="region of interest" description="Disordered" evidence="6">
    <location>
        <begin position="335"/>
        <end position="419"/>
    </location>
</feature>
<dbReference type="VEuPathDB" id="TriTrypDB:LdCL_130007300"/>
<dbReference type="OrthoDB" id="264048at2759"/>
<evidence type="ECO:0000256" key="1">
    <source>
        <dbReference type="ARBA" id="ARBA00022723"/>
    </source>
</evidence>
<dbReference type="SUPFAM" id="SSF57850">
    <property type="entry name" value="RING/U-box"/>
    <property type="match status" value="1"/>
</dbReference>
<feature type="compositionally biased region" description="Polar residues" evidence="6">
    <location>
        <begin position="395"/>
        <end position="404"/>
    </location>
</feature>
<dbReference type="SMART" id="SM00184">
    <property type="entry name" value="RING"/>
    <property type="match status" value="1"/>
</dbReference>
<dbReference type="InterPro" id="IPR042123">
    <property type="entry name" value="Zip3/RNF212-like"/>
</dbReference>
<evidence type="ECO:0000259" key="7">
    <source>
        <dbReference type="PROSITE" id="PS50089"/>
    </source>
</evidence>
<keyword evidence="1" id="KW-0479">Metal-binding</keyword>
<dbReference type="GO" id="GO:0008270">
    <property type="term" value="F:zinc ion binding"/>
    <property type="evidence" value="ECO:0007669"/>
    <property type="project" value="UniProtKB-KW"/>
</dbReference>
<evidence type="ECO:0000313" key="8">
    <source>
        <dbReference type="EMBL" id="AYU77097.1"/>
    </source>
</evidence>
<dbReference type="GO" id="GO:0007131">
    <property type="term" value="P:reciprocal meiotic recombination"/>
    <property type="evidence" value="ECO:0007669"/>
    <property type="project" value="InterPro"/>
</dbReference>
<organism evidence="8 9">
    <name type="scientific">Leishmania donovani</name>
    <dbReference type="NCBI Taxonomy" id="5661"/>
    <lineage>
        <taxon>Eukaryota</taxon>
        <taxon>Discoba</taxon>
        <taxon>Euglenozoa</taxon>
        <taxon>Kinetoplastea</taxon>
        <taxon>Metakinetoplastina</taxon>
        <taxon>Trypanosomatida</taxon>
        <taxon>Trypanosomatidae</taxon>
        <taxon>Leishmaniinae</taxon>
        <taxon>Leishmania</taxon>
    </lineage>
</organism>
<accession>A0A3S7WSB0</accession>
<gene>
    <name evidence="8" type="ORF">LdCL_130007300</name>
</gene>
<dbReference type="VEuPathDB" id="TriTrypDB:LdBPK_130230.1"/>
<evidence type="ECO:0000256" key="4">
    <source>
        <dbReference type="ARBA" id="ARBA00023254"/>
    </source>
</evidence>
<keyword evidence="9" id="KW-1185">Reference proteome</keyword>
<dbReference type="GO" id="GO:0019789">
    <property type="term" value="F:SUMO transferase activity"/>
    <property type="evidence" value="ECO:0007669"/>
    <property type="project" value="InterPro"/>
</dbReference>
<dbReference type="GO" id="GO:0007129">
    <property type="term" value="P:homologous chromosome pairing at meiosis"/>
    <property type="evidence" value="ECO:0007669"/>
    <property type="project" value="TreeGrafter"/>
</dbReference>
<keyword evidence="2 5" id="KW-0863">Zinc-finger</keyword>
<evidence type="ECO:0000256" key="3">
    <source>
        <dbReference type="ARBA" id="ARBA00022833"/>
    </source>
</evidence>
<dbReference type="GO" id="GO:0000795">
    <property type="term" value="C:synaptonemal complex"/>
    <property type="evidence" value="ECO:0007669"/>
    <property type="project" value="InterPro"/>
</dbReference>
<name>A0A3S7WSB0_LEIDO</name>